<keyword evidence="2" id="KW-0805">Transcription regulation</keyword>
<feature type="domain" description="IclR-ED" evidence="8">
    <location>
        <begin position="89"/>
        <end position="277"/>
    </location>
</feature>
<dbReference type="PANTHER" id="PTHR30136">
    <property type="entry name" value="HELIX-TURN-HELIX TRANSCRIPTIONAL REGULATOR, ICLR FAMILY"/>
    <property type="match status" value="1"/>
</dbReference>
<dbReference type="EMBL" id="LN483071">
    <property type="protein sequence ID" value="CEA08889.1"/>
    <property type="molecule type" value="Genomic_DNA"/>
</dbReference>
<dbReference type="Gene3D" id="1.10.10.10">
    <property type="entry name" value="Winged helix-like DNA-binding domain superfamily/Winged helix DNA-binding domain"/>
    <property type="match status" value="1"/>
</dbReference>
<dbReference type="NCBIfam" id="TIGR02431">
    <property type="entry name" value="pcaR_pcaU"/>
    <property type="match status" value="1"/>
</dbReference>
<evidence type="ECO:0000259" key="8">
    <source>
        <dbReference type="PROSITE" id="PS51078"/>
    </source>
</evidence>
<dbReference type="InterPro" id="IPR029016">
    <property type="entry name" value="GAF-like_dom_sf"/>
</dbReference>
<evidence type="ECO:0000256" key="2">
    <source>
        <dbReference type="ARBA" id="ARBA00023015"/>
    </source>
</evidence>
<evidence type="ECO:0000256" key="6">
    <source>
        <dbReference type="ARBA" id="ARBA00070406"/>
    </source>
</evidence>
<dbReference type="InterPro" id="IPR036388">
    <property type="entry name" value="WH-like_DNA-bd_sf"/>
</dbReference>
<protein>
    <recommendedName>
        <fullName evidence="6">Glycerol operon regulatory protein</fullName>
    </recommendedName>
</protein>
<dbReference type="GO" id="GO:0003700">
    <property type="term" value="F:DNA-binding transcription factor activity"/>
    <property type="evidence" value="ECO:0007669"/>
    <property type="project" value="TreeGrafter"/>
</dbReference>
<dbReference type="PANTHER" id="PTHR30136:SF34">
    <property type="entry name" value="TRANSCRIPTIONAL REGULATOR"/>
    <property type="match status" value="1"/>
</dbReference>
<dbReference type="PATRIC" id="fig|1461584.3.peg.2223"/>
<dbReference type="SUPFAM" id="SSF55781">
    <property type="entry name" value="GAF domain-like"/>
    <property type="match status" value="1"/>
</dbReference>
<dbReference type="GO" id="GO:0045893">
    <property type="term" value="P:positive regulation of DNA-templated transcription"/>
    <property type="evidence" value="ECO:0007669"/>
    <property type="project" value="InterPro"/>
</dbReference>
<reference evidence="9" key="1">
    <citation type="submission" date="2014-07" db="EMBL/GenBank/DDBJ databases">
        <authorList>
            <person name="Urmite Genomes Urmite Genomes"/>
        </authorList>
    </citation>
    <scope>NUCLEOTIDE SEQUENCE</scope>
    <source>
        <strain evidence="9">11W110_air</strain>
    </source>
</reference>
<dbReference type="InterPro" id="IPR012794">
    <property type="entry name" value="PcaR_PcaU"/>
</dbReference>
<dbReference type="GO" id="GO:0046278">
    <property type="term" value="P:3,4-dihydroxybenzoate metabolic process"/>
    <property type="evidence" value="ECO:0007669"/>
    <property type="project" value="InterPro"/>
</dbReference>
<dbReference type="InterPro" id="IPR036390">
    <property type="entry name" value="WH_DNA-bd_sf"/>
</dbReference>
<dbReference type="AlphaFoldDB" id="A0A078MRI0"/>
<dbReference type="Pfam" id="PF09339">
    <property type="entry name" value="HTH_IclR"/>
    <property type="match status" value="1"/>
</dbReference>
<keyword evidence="3" id="KW-0238">DNA-binding</keyword>
<dbReference type="PROSITE" id="PS51078">
    <property type="entry name" value="ICLR_ED"/>
    <property type="match status" value="1"/>
</dbReference>
<dbReference type="SMART" id="SM00346">
    <property type="entry name" value="HTH_ICLR"/>
    <property type="match status" value="1"/>
</dbReference>
<proteinExistence type="predicted"/>
<dbReference type="GO" id="GO:0006071">
    <property type="term" value="P:glycerol metabolic process"/>
    <property type="evidence" value="ECO:0007669"/>
    <property type="project" value="UniProtKB-KW"/>
</dbReference>
<name>A0A078MRI0_9MICC</name>
<evidence type="ECO:0000256" key="3">
    <source>
        <dbReference type="ARBA" id="ARBA00023125"/>
    </source>
</evidence>
<evidence type="ECO:0000256" key="5">
    <source>
        <dbReference type="ARBA" id="ARBA00058938"/>
    </source>
</evidence>
<sequence>MREIIADGADASGAGGSAAPVGASDHFVQSLARGLAVIRAFDAEHVSMSLSEVARRTGLTRATARRFLLTLTELGYVRTDGRSFELTALVLQLGYAYLSGQSLPQLAQPLLEDLSRQIHESTSASVLDGNEIVYVARIHTRRLMTVGIAVGTRFPAYATSMGRVLLAGLPEEELERYIADVELAPLTERTITDPQRLREEIARVRERGWAVVDQELEIGLRSVAVPIFSPTGAVVAALNTSMQATMGLGAPGLDEAADRVLPHLQAASAKITAALAARS</sequence>
<dbReference type="InterPro" id="IPR014757">
    <property type="entry name" value="Tscrpt_reg_IclR_C"/>
</dbReference>
<feature type="domain" description="HTH iclR-type" evidence="7">
    <location>
        <begin position="28"/>
        <end position="88"/>
    </location>
</feature>
<keyword evidence="4" id="KW-0804">Transcription</keyword>
<keyword evidence="1" id="KW-0319">Glycerol metabolism</keyword>
<dbReference type="PROSITE" id="PS51077">
    <property type="entry name" value="HTH_ICLR"/>
    <property type="match status" value="1"/>
</dbReference>
<dbReference type="Gene3D" id="3.30.450.40">
    <property type="match status" value="1"/>
</dbReference>
<dbReference type="FunFam" id="1.10.10.10:FF:000056">
    <property type="entry name" value="IclR family transcriptional regulator"/>
    <property type="match status" value="1"/>
</dbReference>
<dbReference type="SUPFAM" id="SSF46785">
    <property type="entry name" value="Winged helix' DNA-binding domain"/>
    <property type="match status" value="1"/>
</dbReference>
<dbReference type="InterPro" id="IPR005471">
    <property type="entry name" value="Tscrpt_reg_IclR_N"/>
</dbReference>
<organism evidence="9">
    <name type="scientific">Arthrobacter saudimassiliensis</name>
    <dbReference type="NCBI Taxonomy" id="1461584"/>
    <lineage>
        <taxon>Bacteria</taxon>
        <taxon>Bacillati</taxon>
        <taxon>Actinomycetota</taxon>
        <taxon>Actinomycetes</taxon>
        <taxon>Micrococcales</taxon>
        <taxon>Micrococcaceae</taxon>
        <taxon>Arthrobacter</taxon>
    </lineage>
</organism>
<dbReference type="Pfam" id="PF01614">
    <property type="entry name" value="IclR_C"/>
    <property type="match status" value="1"/>
</dbReference>
<dbReference type="InterPro" id="IPR050707">
    <property type="entry name" value="HTH_MetabolicPath_Reg"/>
</dbReference>
<evidence type="ECO:0000256" key="1">
    <source>
        <dbReference type="ARBA" id="ARBA00022798"/>
    </source>
</evidence>
<evidence type="ECO:0000313" key="9">
    <source>
        <dbReference type="EMBL" id="CEA08889.1"/>
    </source>
</evidence>
<dbReference type="GO" id="GO:0003677">
    <property type="term" value="F:DNA binding"/>
    <property type="evidence" value="ECO:0007669"/>
    <property type="project" value="UniProtKB-KW"/>
</dbReference>
<gene>
    <name evidence="9" type="primary">pcaR_2</name>
    <name evidence="9" type="ORF">BN1051_02247</name>
</gene>
<comment type="function">
    <text evidence="5">May be an activator protein for the gylABX operon.</text>
</comment>
<accession>A0A078MRI0</accession>
<evidence type="ECO:0000256" key="4">
    <source>
        <dbReference type="ARBA" id="ARBA00023163"/>
    </source>
</evidence>
<dbReference type="GO" id="GO:0045892">
    <property type="term" value="P:negative regulation of DNA-templated transcription"/>
    <property type="evidence" value="ECO:0007669"/>
    <property type="project" value="TreeGrafter"/>
</dbReference>
<evidence type="ECO:0000259" key="7">
    <source>
        <dbReference type="PROSITE" id="PS51077"/>
    </source>
</evidence>